<dbReference type="EMBL" id="BDSA01000002">
    <property type="protein sequence ID" value="GBE60473.1"/>
    <property type="molecule type" value="Genomic_DNA"/>
</dbReference>
<dbReference type="RefSeq" id="XP_028866716.1">
    <property type="nucleotide sequence ID" value="XM_029010883.1"/>
</dbReference>
<dbReference type="InterPro" id="IPR016024">
    <property type="entry name" value="ARM-type_fold"/>
</dbReference>
<evidence type="ECO:0000313" key="1">
    <source>
        <dbReference type="EMBL" id="GBE60473.1"/>
    </source>
</evidence>
<dbReference type="VEuPathDB" id="PiroplasmaDB:BOVATA_019660"/>
<dbReference type="SUPFAM" id="SSF48371">
    <property type="entry name" value="ARM repeat"/>
    <property type="match status" value="1"/>
</dbReference>
<sequence length="1812" mass="201538">MLSSRSDKGTVEAKRSPVTEALQAMEQKCTSFLEALKACSKESSRIGSGMKSKYSELTHNVTSFSKTLQKGSDAKLLLNFPTKLSCCTLLEGITFANNKTKSLVAHNTAIQQLFGIIEFLYQRSSLNAAREEPIRIGLDNNDLYIYIDMIFKMFETIAKLHKVDESVHLRTVQTLLLTFSTSSPVMIYEDILRRGFQYLDTMLKGDSNVLRPIVEGGVRQLVQCLLSNSRKRKGGLSRSGTMLAELGGHGVVSTISPFGMNAGAAAGLTVFSATPQIAHVDLTVDLITCLCTVIKGESSEFMVNLGPTSAAELLLIAVTAMPKGSLFELPKLQTVAKSEVYTALKYALAGATLLNEGCAILAKVMEHGYYYSNHCPEPDRGAAKLFTMLYNFVELDLIETSTPEGIRRRIAWIRGLSSVMQSNDMLDDMFVHKTSRKHLVEMLNFIVKHLRMNKETNLDQYFEGIYKCGEGQQLISEQIDSLEQEGAQHRPVGMKMLPIFAAKLEPGSCAMDFCNMTNGVVGKTSRIVVSDDMDMQQLEMVESALAVDAVLAAAHVLYSCVVGANSHKTSFAAYRIFYPKVAGDYPPAHRRMGSSDSVGSSESVSSANDEAILDGRCRYLNEAGDIVVQQLERMLNTMRSPVMQEVLIAAMQATLVVCNVYGWEDLYTRCVNALVAYFVLVERQFVTDHRKCAMETWSLYLLHIRCLNAMMLNYPSALQDLAWESFLEHLLSFILISRRLGVANRSHLRSLEPLETDAIMPTFKGLHEEWEATLTETIGAFDRLKVHDFEVLKGFVTQFGFHVAIPLLAKSQYTEIFANQTGSRSGVSSKEKLALIERTLDAWPDQFLRMIENGDQVWPELLRELTHSLDRESVLAGAEPEFLHCLFTIITELSFARQHDSVMLLTGIVMCLTRDRGGIELMIQTICGNIVSLCLAGQQSSARSIDAGVCVLYKTLRDNSALSMDIMNGLKTVCTTVPQIMALSSGIVNCLMYATKLASQSNDSNATIVLIDVFSALVDDSAELLQDDACLPFVESIFMLSQGAYNSDNNAAFRVVALVLDFAEKMAAQSHYFGAARPPRAKEEDMWKSIFKGLKDLGHSEFTEIRQCAIKSLALFIKGRLNRFEMELWQLCCREMLKPLAEGLVCSIHTPAAHQTVFTACEELYVAFKDCEPRYRENCEAVIAILVTGLETVVNATIGNKMMLPNELNSALGLAIGIATNIVIDYCRNDFIWNKCMNIMRAMMHKDVDLLRQNFFKSICSILTALSEQEEGIEEKLMQVIRMALGDPTKEEAQELEALATATSEGAELSPWLVVPPWILSGSVLTGSSTQQMAVDYLCEEVLGETVQAVPAAPLTLYETLKLADDPKIKFTLRDKIQNSVGILQEMQMLQLVTLHYTPQILGGTEALAKVTPEDVLQALDNVPAEASEQNQSSHSSLSAILTSQERAAVMTNIVAHVKEPPLITLVETYNPVSKLFRSLGSIKSPAVYGMLVESLVNKYLMGDVSKVALALQLIDKIVLSVRDMLIRFVTESSEAIANEDRRAIEEFLASKTYRILMCTVLPMAPLILEIAKTILVKHTLQPVALILYQACINISKYIYLALYVTMHFMQVNTVASQPVVDFWRAVIPAMHFFTTLNYNDELETRIKYIRLLHAVEVEVITAMVVNPFSVAPPFVYSSVAGVLNRFADTSLNVPPPHPAAVRMRVVLTKHFFFVLASNMHQFLGNKDCEIEVLAALKVVESISTLPNELIFDNEYLRKHKYLRYVQKRPLASLTMPALLELLESENKRVIRATRRILSLFLEEMGAQVTTQ</sequence>
<keyword evidence="2" id="KW-1185">Reference proteome</keyword>
<organism evidence="1 2">
    <name type="scientific">Babesia ovata</name>
    <dbReference type="NCBI Taxonomy" id="189622"/>
    <lineage>
        <taxon>Eukaryota</taxon>
        <taxon>Sar</taxon>
        <taxon>Alveolata</taxon>
        <taxon>Apicomplexa</taxon>
        <taxon>Aconoidasida</taxon>
        <taxon>Piroplasmida</taxon>
        <taxon>Babesiidae</taxon>
        <taxon>Babesia</taxon>
    </lineage>
</organism>
<accession>A0A2H6KBU8</accession>
<comment type="caution">
    <text evidence="1">The sequence shown here is derived from an EMBL/GenBank/DDBJ whole genome shotgun (WGS) entry which is preliminary data.</text>
</comment>
<evidence type="ECO:0000313" key="2">
    <source>
        <dbReference type="Proteomes" id="UP000236319"/>
    </source>
</evidence>
<dbReference type="Proteomes" id="UP000236319">
    <property type="component" value="Unassembled WGS sequence"/>
</dbReference>
<gene>
    <name evidence="1" type="ORF">BOVATA_019660</name>
</gene>
<dbReference type="GeneID" id="39874243"/>
<dbReference type="OrthoDB" id="363976at2759"/>
<protein>
    <submittedName>
        <fullName evidence="1">Uncharacterized protein</fullName>
    </submittedName>
</protein>
<proteinExistence type="predicted"/>
<reference evidence="1 2" key="1">
    <citation type="journal article" date="2017" name="BMC Genomics">
        <title>Whole-genome assembly of Babesia ovata and comparative genomics between closely related pathogens.</title>
        <authorList>
            <person name="Yamagishi J."/>
            <person name="Asada M."/>
            <person name="Hakimi H."/>
            <person name="Tanaka T.Q."/>
            <person name="Sugimoto C."/>
            <person name="Kawazu S."/>
        </authorList>
    </citation>
    <scope>NUCLEOTIDE SEQUENCE [LARGE SCALE GENOMIC DNA]</scope>
    <source>
        <strain evidence="1 2">Miyake</strain>
    </source>
</reference>
<name>A0A2H6KBU8_9APIC</name>